<dbReference type="EMBL" id="PDJZ01000013">
    <property type="protein sequence ID" value="RXJ83287.1"/>
    <property type="molecule type" value="Genomic_DNA"/>
</dbReference>
<evidence type="ECO:0000313" key="1">
    <source>
        <dbReference type="EMBL" id="RXJ83287.1"/>
    </source>
</evidence>
<protein>
    <submittedName>
        <fullName evidence="1">Uncharacterized protein</fullName>
    </submittedName>
</protein>
<sequence>MKKIFFILLIVNISLFALEDFQGCKELKLSEAKSIISCPSGDYEVTFNLDRDKRDLIEAPTILKIGEAPQKIIQYINK</sequence>
<proteinExistence type="predicted"/>
<dbReference type="Proteomes" id="UP000290870">
    <property type="component" value="Unassembled WGS sequence"/>
</dbReference>
<reference evidence="1 2" key="1">
    <citation type="submission" date="2017-10" db="EMBL/GenBank/DDBJ databases">
        <title>Genomics of the genus Arcobacter.</title>
        <authorList>
            <person name="Perez-Cataluna A."/>
            <person name="Figueras M.J."/>
        </authorList>
    </citation>
    <scope>NUCLEOTIDE SEQUENCE [LARGE SCALE GENOMIC DNA]</scope>
    <source>
        <strain evidence="1 2">F26</strain>
    </source>
</reference>
<organism evidence="1 2">
    <name type="scientific">Arcobacter cloacae</name>
    <dbReference type="NCBI Taxonomy" id="1054034"/>
    <lineage>
        <taxon>Bacteria</taxon>
        <taxon>Pseudomonadati</taxon>
        <taxon>Campylobacterota</taxon>
        <taxon>Epsilonproteobacteria</taxon>
        <taxon>Campylobacterales</taxon>
        <taxon>Arcobacteraceae</taxon>
        <taxon>Arcobacter</taxon>
    </lineage>
</organism>
<dbReference type="AlphaFoldDB" id="A0A4Q0ZAQ2"/>
<dbReference type="RefSeq" id="WP_128987193.1">
    <property type="nucleotide sequence ID" value="NZ_PDJZ01000013.1"/>
</dbReference>
<comment type="caution">
    <text evidence="1">The sequence shown here is derived from an EMBL/GenBank/DDBJ whole genome shotgun (WGS) entry which is preliminary data.</text>
</comment>
<evidence type="ECO:0000313" key="2">
    <source>
        <dbReference type="Proteomes" id="UP000290870"/>
    </source>
</evidence>
<gene>
    <name evidence="1" type="ORF">CRU90_10265</name>
</gene>
<name>A0A4Q0ZAQ2_9BACT</name>
<dbReference type="OrthoDB" id="5344523at2"/>
<accession>A0A4Q0ZAQ2</accession>